<evidence type="ECO:0000256" key="2">
    <source>
        <dbReference type="ARBA" id="ARBA00022692"/>
    </source>
</evidence>
<evidence type="ECO:0000256" key="3">
    <source>
        <dbReference type="ARBA" id="ARBA00022989"/>
    </source>
</evidence>
<keyword evidence="4 5" id="KW-0472">Membrane</keyword>
<evidence type="ECO:0000256" key="1">
    <source>
        <dbReference type="ARBA" id="ARBA00004141"/>
    </source>
</evidence>
<dbReference type="InterPro" id="IPR013525">
    <property type="entry name" value="ABC2_TM"/>
</dbReference>
<evidence type="ECO:0000313" key="7">
    <source>
        <dbReference type="EMBL" id="MFC4348642.1"/>
    </source>
</evidence>
<protein>
    <recommendedName>
        <fullName evidence="5">Transport permease protein</fullName>
    </recommendedName>
</protein>
<feature type="transmembrane region" description="Helical" evidence="5">
    <location>
        <begin position="131"/>
        <end position="153"/>
    </location>
</feature>
<dbReference type="PROSITE" id="PS51012">
    <property type="entry name" value="ABC_TM2"/>
    <property type="match status" value="1"/>
</dbReference>
<keyword evidence="5" id="KW-1003">Cell membrane</keyword>
<accession>A0ABV8UCL5</accession>
<gene>
    <name evidence="7" type="ORF">ACFO5Q_12380</name>
</gene>
<name>A0ABV8UCL5_9PROT</name>
<evidence type="ECO:0000256" key="5">
    <source>
        <dbReference type="RuleBase" id="RU361157"/>
    </source>
</evidence>
<dbReference type="PANTHER" id="PTHR43332:SF2">
    <property type="entry name" value="INNER MEMBRANE TRANSPORT PERMEASE YADH"/>
    <property type="match status" value="1"/>
</dbReference>
<feature type="transmembrane region" description="Helical" evidence="5">
    <location>
        <begin position="252"/>
        <end position="271"/>
    </location>
</feature>
<comment type="similarity">
    <text evidence="5">Belongs to the ABC-2 integral membrane protein family.</text>
</comment>
<evidence type="ECO:0000259" key="6">
    <source>
        <dbReference type="PROSITE" id="PS51012"/>
    </source>
</evidence>
<feature type="domain" description="ABC transmembrane type-2" evidence="6">
    <location>
        <begin position="46"/>
        <end position="277"/>
    </location>
</feature>
<feature type="transmembrane region" description="Helical" evidence="5">
    <location>
        <begin position="20"/>
        <end position="37"/>
    </location>
</feature>
<comment type="caution">
    <text evidence="7">The sequence shown here is derived from an EMBL/GenBank/DDBJ whole genome shotgun (WGS) entry which is preliminary data.</text>
</comment>
<feature type="transmembrane region" description="Helical" evidence="5">
    <location>
        <begin position="197"/>
        <end position="217"/>
    </location>
</feature>
<dbReference type="PIRSF" id="PIRSF006648">
    <property type="entry name" value="DrrB"/>
    <property type="match status" value="1"/>
</dbReference>
<dbReference type="Pfam" id="PF01061">
    <property type="entry name" value="ABC2_membrane"/>
    <property type="match status" value="1"/>
</dbReference>
<keyword evidence="2 5" id="KW-0812">Transmembrane</keyword>
<keyword evidence="8" id="KW-1185">Reference proteome</keyword>
<sequence length="282" mass="30825">MESTTSSITPDDANESYPELGSRTIGAVNWVGLWTLYMRESRRFMKVWAQTLAAPAVTTILFMVIFTLALGGRGRMVADMPYGQFLAPGLIVMAILQNAFANTSSSILIAKVQGNIVDTLMPPLSALELTIGFVAGGVTRGLLVGLSVGTAFWAMPGVTMEIAHIWAVVYFALAASIMLSLIGVLTGVWAEKFDHSAAITNFVIAPLSLLSGTFYSIERLSTGWQVFSQINPFFYMIDGVRYGFIDRADSDLMTGIIYTLVLNTVLVLWVYRVFKTGYRLKA</sequence>
<comment type="subcellular location">
    <subcellularLocation>
        <location evidence="5">Cell inner membrane</location>
        <topology evidence="5">Multi-pass membrane protein</topology>
    </subcellularLocation>
    <subcellularLocation>
        <location evidence="1">Membrane</location>
        <topology evidence="1">Multi-pass membrane protein</topology>
    </subcellularLocation>
</comment>
<feature type="transmembrane region" description="Helical" evidence="5">
    <location>
        <begin position="165"/>
        <end position="190"/>
    </location>
</feature>
<dbReference type="InterPro" id="IPR052522">
    <property type="entry name" value="ABC-2_transport_permease"/>
</dbReference>
<evidence type="ECO:0000256" key="4">
    <source>
        <dbReference type="ARBA" id="ARBA00023136"/>
    </source>
</evidence>
<keyword evidence="3 5" id="KW-1133">Transmembrane helix</keyword>
<keyword evidence="5" id="KW-0813">Transport</keyword>
<dbReference type="Proteomes" id="UP001595776">
    <property type="component" value="Unassembled WGS sequence"/>
</dbReference>
<dbReference type="InterPro" id="IPR000412">
    <property type="entry name" value="ABC_2_transport"/>
</dbReference>
<feature type="transmembrane region" description="Helical" evidence="5">
    <location>
        <begin position="49"/>
        <end position="70"/>
    </location>
</feature>
<proteinExistence type="inferred from homology"/>
<organism evidence="7 8">
    <name type="scientific">Kordiimonas lipolytica</name>
    <dbReference type="NCBI Taxonomy" id="1662421"/>
    <lineage>
        <taxon>Bacteria</taxon>
        <taxon>Pseudomonadati</taxon>
        <taxon>Pseudomonadota</taxon>
        <taxon>Alphaproteobacteria</taxon>
        <taxon>Kordiimonadales</taxon>
        <taxon>Kordiimonadaceae</taxon>
        <taxon>Kordiimonas</taxon>
    </lineage>
</organism>
<evidence type="ECO:0000313" key="8">
    <source>
        <dbReference type="Proteomes" id="UP001595776"/>
    </source>
</evidence>
<dbReference type="PANTHER" id="PTHR43332">
    <property type="entry name" value="INNER MEMBRANE TRANSPORT PERMEASE YADH-RELATED"/>
    <property type="match status" value="1"/>
</dbReference>
<dbReference type="EMBL" id="JBHSCR010000013">
    <property type="protein sequence ID" value="MFC4348642.1"/>
    <property type="molecule type" value="Genomic_DNA"/>
</dbReference>
<feature type="transmembrane region" description="Helical" evidence="5">
    <location>
        <begin position="90"/>
        <end position="110"/>
    </location>
</feature>
<dbReference type="InterPro" id="IPR047817">
    <property type="entry name" value="ABC2_TM_bact-type"/>
</dbReference>
<dbReference type="RefSeq" id="WP_068149072.1">
    <property type="nucleotide sequence ID" value="NZ_JBHSCR010000013.1"/>
</dbReference>
<reference evidence="8" key="1">
    <citation type="journal article" date="2019" name="Int. J. Syst. Evol. Microbiol.">
        <title>The Global Catalogue of Microorganisms (GCM) 10K type strain sequencing project: providing services to taxonomists for standard genome sequencing and annotation.</title>
        <authorList>
            <consortium name="The Broad Institute Genomics Platform"/>
            <consortium name="The Broad Institute Genome Sequencing Center for Infectious Disease"/>
            <person name="Wu L."/>
            <person name="Ma J."/>
        </authorList>
    </citation>
    <scope>NUCLEOTIDE SEQUENCE [LARGE SCALE GENOMIC DNA]</scope>
    <source>
        <strain evidence="8">CGMCC 1.15304</strain>
    </source>
</reference>